<reference evidence="3" key="1">
    <citation type="submission" date="2021-02" db="EMBL/GenBank/DDBJ databases">
        <authorList>
            <person name="Nowell W R."/>
        </authorList>
    </citation>
    <scope>NUCLEOTIDE SEQUENCE</scope>
</reference>
<dbReference type="EMBL" id="CAJOBF010010685">
    <property type="protein sequence ID" value="CAF4295019.1"/>
    <property type="molecule type" value="Genomic_DNA"/>
</dbReference>
<name>A0A820HL16_9BILA</name>
<feature type="non-terminal residue" evidence="3">
    <location>
        <position position="343"/>
    </location>
</feature>
<evidence type="ECO:0000313" key="4">
    <source>
        <dbReference type="Proteomes" id="UP000663842"/>
    </source>
</evidence>
<dbReference type="PANTHER" id="PTHR47485:SF1">
    <property type="entry name" value="THYLAKOID LUMENAL 17.4 KDA PROTEIN, CHLOROPLASTIC"/>
    <property type="match status" value="1"/>
</dbReference>
<feature type="compositionally biased region" description="Low complexity" evidence="2">
    <location>
        <begin position="306"/>
        <end position="316"/>
    </location>
</feature>
<dbReference type="InterPro" id="IPR001646">
    <property type="entry name" value="5peptide_repeat"/>
</dbReference>
<evidence type="ECO:0000313" key="3">
    <source>
        <dbReference type="EMBL" id="CAF4295019.1"/>
    </source>
</evidence>
<dbReference type="Gene3D" id="2.160.20.80">
    <property type="entry name" value="E3 ubiquitin-protein ligase SopA"/>
    <property type="match status" value="1"/>
</dbReference>
<proteinExistence type="predicted"/>
<accession>A0A820HL16</accession>
<evidence type="ECO:0008006" key="5">
    <source>
        <dbReference type="Google" id="ProtNLM"/>
    </source>
</evidence>
<organism evidence="3 4">
    <name type="scientific">Rotaria magnacalcarata</name>
    <dbReference type="NCBI Taxonomy" id="392030"/>
    <lineage>
        <taxon>Eukaryota</taxon>
        <taxon>Metazoa</taxon>
        <taxon>Spiralia</taxon>
        <taxon>Gnathifera</taxon>
        <taxon>Rotifera</taxon>
        <taxon>Eurotatoria</taxon>
        <taxon>Bdelloidea</taxon>
        <taxon>Philodinida</taxon>
        <taxon>Philodinidae</taxon>
        <taxon>Rotaria</taxon>
    </lineage>
</organism>
<dbReference type="AlphaFoldDB" id="A0A820HL16"/>
<dbReference type="Pfam" id="PF13599">
    <property type="entry name" value="Pentapeptide_4"/>
    <property type="match status" value="1"/>
</dbReference>
<protein>
    <recommendedName>
        <fullName evidence="5">Pentapeptide repeat-containing protein</fullName>
    </recommendedName>
</protein>
<sequence length="343" mass="38509">METTPSEVYMYDHSPPTVQDIQKTKYCRLTLNELLTVVCATLIPITLGVYTGITSMQEQQQADEMRQFDLSQAAELKQQMIYDKFLDDMYKLEKDGYLADIKNPWSFANARYRAAHRQWDITRKTDALQFLKEHELIGKAKPIDKHTTKAVVDIIRLAELNFDNIQLTSATGTLNQLNFDNVVFDRVSMINAQFSFANLKQTSFNHARLNNAMFLDASLANAHFDSTDLRSADFGNSDLTNTQFLNVDLSTTKLTQTQIEQAIFFNSTLPNGTAIATTNRSNLFSLFHISTESIILVLATTTTAPTTTTTTTTTAPDIPGLKPETPRGIGQSPHVPSHQSRRV</sequence>
<evidence type="ECO:0000256" key="2">
    <source>
        <dbReference type="SAM" id="MobiDB-lite"/>
    </source>
</evidence>
<dbReference type="Proteomes" id="UP000663842">
    <property type="component" value="Unassembled WGS sequence"/>
</dbReference>
<feature type="region of interest" description="Disordered" evidence="2">
    <location>
        <begin position="306"/>
        <end position="343"/>
    </location>
</feature>
<comment type="caution">
    <text evidence="3">The sequence shown here is derived from an EMBL/GenBank/DDBJ whole genome shotgun (WGS) entry which is preliminary data.</text>
</comment>
<gene>
    <name evidence="3" type="ORF">UXM345_LOCUS33091</name>
</gene>
<evidence type="ECO:0000256" key="1">
    <source>
        <dbReference type="ARBA" id="ARBA00022737"/>
    </source>
</evidence>
<keyword evidence="1" id="KW-0677">Repeat</keyword>
<dbReference type="PANTHER" id="PTHR47485">
    <property type="entry name" value="THYLAKOID LUMENAL 17.4 KDA PROTEIN, CHLOROPLASTIC"/>
    <property type="match status" value="1"/>
</dbReference>
<dbReference type="SUPFAM" id="SSF141571">
    <property type="entry name" value="Pentapeptide repeat-like"/>
    <property type="match status" value="1"/>
</dbReference>